<evidence type="ECO:0000256" key="2">
    <source>
        <dbReference type="SAM" id="Phobius"/>
    </source>
</evidence>
<reference evidence="3 4" key="1">
    <citation type="journal article" date="2019" name="Emerg. Microbes Infect.">
        <title>Comprehensive subspecies identification of 175 nontuberculous mycobacteria species based on 7547 genomic profiles.</title>
        <authorList>
            <person name="Matsumoto Y."/>
            <person name="Kinjo T."/>
            <person name="Motooka D."/>
            <person name="Nabeya D."/>
            <person name="Jung N."/>
            <person name="Uechi K."/>
            <person name="Horii T."/>
            <person name="Iida T."/>
            <person name="Fujita J."/>
            <person name="Nakamura S."/>
        </authorList>
    </citation>
    <scope>NUCLEOTIDE SEQUENCE [LARGE SCALE GENOMIC DNA]</scope>
    <source>
        <strain evidence="3 4">JCM 6370</strain>
    </source>
</reference>
<dbReference type="Proteomes" id="UP000467252">
    <property type="component" value="Chromosome"/>
</dbReference>
<keyword evidence="2" id="KW-0812">Transmembrane</keyword>
<accession>A0A7I7UFP0</accession>
<keyword evidence="2" id="KW-1133">Transmembrane helix</keyword>
<feature type="compositionally biased region" description="Gly residues" evidence="1">
    <location>
        <begin position="31"/>
        <end position="42"/>
    </location>
</feature>
<evidence type="ECO:0000313" key="3">
    <source>
        <dbReference type="EMBL" id="BBY80065.1"/>
    </source>
</evidence>
<sequence length="101" mass="9524">MALGRTYPRSLSAGEAPLVGGCVLGKDKNGAGRGGAGQGRPGWCGVPGPAARGGGATARGGRAHGGGATARGGRAHGGGAALCLCCVSLGVFGVTVRIAKL</sequence>
<dbReference type="AlphaFoldDB" id="A0A7I7UFP0"/>
<name>A0A7I7UFP0_MYCPV</name>
<gene>
    <name evidence="3" type="ORF">MPUL_12230</name>
</gene>
<evidence type="ECO:0000313" key="4">
    <source>
        <dbReference type="Proteomes" id="UP000467252"/>
    </source>
</evidence>
<dbReference type="EMBL" id="AP022599">
    <property type="protein sequence ID" value="BBY80065.1"/>
    <property type="molecule type" value="Genomic_DNA"/>
</dbReference>
<feature type="transmembrane region" description="Helical" evidence="2">
    <location>
        <begin position="79"/>
        <end position="99"/>
    </location>
</feature>
<protein>
    <submittedName>
        <fullName evidence="3">Uncharacterized protein</fullName>
    </submittedName>
</protein>
<evidence type="ECO:0000256" key="1">
    <source>
        <dbReference type="SAM" id="MobiDB-lite"/>
    </source>
</evidence>
<organism evidence="3 4">
    <name type="scientific">Mycolicibacterium pulveris</name>
    <name type="common">Mycobacterium pulveris</name>
    <dbReference type="NCBI Taxonomy" id="36813"/>
    <lineage>
        <taxon>Bacteria</taxon>
        <taxon>Bacillati</taxon>
        <taxon>Actinomycetota</taxon>
        <taxon>Actinomycetes</taxon>
        <taxon>Mycobacteriales</taxon>
        <taxon>Mycobacteriaceae</taxon>
        <taxon>Mycolicibacterium</taxon>
    </lineage>
</organism>
<feature type="compositionally biased region" description="Gly residues" evidence="1">
    <location>
        <begin position="51"/>
        <end position="75"/>
    </location>
</feature>
<keyword evidence="2" id="KW-0472">Membrane</keyword>
<proteinExistence type="predicted"/>
<keyword evidence="4" id="KW-1185">Reference proteome</keyword>
<feature type="region of interest" description="Disordered" evidence="1">
    <location>
        <begin position="30"/>
        <end position="75"/>
    </location>
</feature>